<evidence type="ECO:0000313" key="3">
    <source>
        <dbReference type="Proteomes" id="UP000193689"/>
    </source>
</evidence>
<dbReference type="InterPro" id="IPR055100">
    <property type="entry name" value="GNAT_LYC1-like"/>
</dbReference>
<dbReference type="Pfam" id="PF22998">
    <property type="entry name" value="GNAT_LYC1-like"/>
    <property type="match status" value="1"/>
</dbReference>
<organism evidence="2 3">
    <name type="scientific">Pseudomassariella vexata</name>
    <dbReference type="NCBI Taxonomy" id="1141098"/>
    <lineage>
        <taxon>Eukaryota</taxon>
        <taxon>Fungi</taxon>
        <taxon>Dikarya</taxon>
        <taxon>Ascomycota</taxon>
        <taxon>Pezizomycotina</taxon>
        <taxon>Sordariomycetes</taxon>
        <taxon>Xylariomycetidae</taxon>
        <taxon>Amphisphaeriales</taxon>
        <taxon>Pseudomassariaceae</taxon>
        <taxon>Pseudomassariella</taxon>
    </lineage>
</organism>
<dbReference type="InterPro" id="IPR053013">
    <property type="entry name" value="LAT"/>
</dbReference>
<dbReference type="PANTHER" id="PTHR34815">
    <property type="entry name" value="LYSINE ACETYLTRANSFERASE"/>
    <property type="match status" value="1"/>
</dbReference>
<dbReference type="AlphaFoldDB" id="A0A1Y2DNV6"/>
<dbReference type="Gene3D" id="3.40.630.30">
    <property type="match status" value="1"/>
</dbReference>
<dbReference type="OrthoDB" id="2020070at2759"/>
<dbReference type="PANTHER" id="PTHR34815:SF4">
    <property type="entry name" value="N-ACETYLTRANSFERASE DOMAIN-CONTAINING PROTEIN"/>
    <property type="match status" value="1"/>
</dbReference>
<accession>A0A1Y2DNV6</accession>
<dbReference type="InterPro" id="IPR016181">
    <property type="entry name" value="Acyl_CoA_acyltransferase"/>
</dbReference>
<dbReference type="RefSeq" id="XP_040713124.1">
    <property type="nucleotide sequence ID" value="XM_040862338.1"/>
</dbReference>
<sequence length="342" mass="38322">MTDCTKTLKIEAQDGPMTVVFGEATTEQRPHCHQLATHFRLPLSETDYLAREDFLGQHPLTRGSGCRLWCLARADNPNVVVATCKTIRRDLIIRDIHATCQDVGYCVSSVVTDARYRRLGLASCLMKNVAKWMDGQSSGAASMLYTSIGKFYARRGWRMLPAFQSVLSISPSVSTECAGFFPTRPLTKIDIPRLCSHDLECLKTEIKEIELQPTETLMSVLPTADLGAICEHEDSWVYWFHDFRKQKLVLQRVRVGKAQATTLCLASLFLAAVIEARTWGLPNVVVWTPDAESLLALDLLAKKGFEVISEERDGTSIPSVRWAGGDESIKTVFWPNEFFAWS</sequence>
<evidence type="ECO:0000259" key="1">
    <source>
        <dbReference type="Pfam" id="PF22998"/>
    </source>
</evidence>
<reference evidence="2 3" key="1">
    <citation type="submission" date="2016-07" db="EMBL/GenBank/DDBJ databases">
        <title>Pervasive Adenine N6-methylation of Active Genes in Fungi.</title>
        <authorList>
            <consortium name="DOE Joint Genome Institute"/>
            <person name="Mondo S.J."/>
            <person name="Dannebaum R.O."/>
            <person name="Kuo R.C."/>
            <person name="Labutti K."/>
            <person name="Haridas S."/>
            <person name="Kuo A."/>
            <person name="Salamov A."/>
            <person name="Ahrendt S.R."/>
            <person name="Lipzen A."/>
            <person name="Sullivan W."/>
            <person name="Andreopoulos W.B."/>
            <person name="Clum A."/>
            <person name="Lindquist E."/>
            <person name="Daum C."/>
            <person name="Ramamoorthy G.K."/>
            <person name="Gryganskyi A."/>
            <person name="Culley D."/>
            <person name="Magnuson J.K."/>
            <person name="James T.Y."/>
            <person name="O'Malley M.A."/>
            <person name="Stajich J.E."/>
            <person name="Spatafora J.W."/>
            <person name="Visel A."/>
            <person name="Grigoriev I.V."/>
        </authorList>
    </citation>
    <scope>NUCLEOTIDE SEQUENCE [LARGE SCALE GENOMIC DNA]</scope>
    <source>
        <strain evidence="2 3">CBS 129021</strain>
    </source>
</reference>
<gene>
    <name evidence="2" type="ORF">BCR38DRAFT_459839</name>
</gene>
<dbReference type="SUPFAM" id="SSF55729">
    <property type="entry name" value="Acyl-CoA N-acyltransferases (Nat)"/>
    <property type="match status" value="1"/>
</dbReference>
<keyword evidence="3" id="KW-1185">Reference proteome</keyword>
<feature type="domain" description="LYC1 C-terminal" evidence="1">
    <location>
        <begin position="227"/>
        <end position="341"/>
    </location>
</feature>
<comment type="caution">
    <text evidence="2">The sequence shown here is derived from an EMBL/GenBank/DDBJ whole genome shotgun (WGS) entry which is preliminary data.</text>
</comment>
<dbReference type="GeneID" id="63778550"/>
<dbReference type="STRING" id="1141098.A0A1Y2DNV6"/>
<dbReference type="Proteomes" id="UP000193689">
    <property type="component" value="Unassembled WGS sequence"/>
</dbReference>
<dbReference type="EMBL" id="MCFJ01000011">
    <property type="protein sequence ID" value="ORY60897.1"/>
    <property type="molecule type" value="Genomic_DNA"/>
</dbReference>
<name>A0A1Y2DNV6_9PEZI</name>
<dbReference type="InParanoid" id="A0A1Y2DNV6"/>
<proteinExistence type="predicted"/>
<protein>
    <recommendedName>
        <fullName evidence="1">LYC1 C-terminal domain-containing protein</fullName>
    </recommendedName>
</protein>
<evidence type="ECO:0000313" key="2">
    <source>
        <dbReference type="EMBL" id="ORY60897.1"/>
    </source>
</evidence>